<evidence type="ECO:0000313" key="10">
    <source>
        <dbReference type="Proteomes" id="UP001594351"/>
    </source>
</evidence>
<evidence type="ECO:0000256" key="6">
    <source>
        <dbReference type="ARBA" id="ARBA00023284"/>
    </source>
</evidence>
<evidence type="ECO:0000256" key="7">
    <source>
        <dbReference type="NCBIfam" id="TIGR01068"/>
    </source>
</evidence>
<proteinExistence type="inferred from homology"/>
<keyword evidence="3" id="KW-0479">Metal-binding</keyword>
<dbReference type="PROSITE" id="PS00194">
    <property type="entry name" value="THIOREDOXIN_1"/>
    <property type="match status" value="1"/>
</dbReference>
<keyword evidence="6" id="KW-0676">Redox-active center</keyword>
<dbReference type="InterPro" id="IPR017937">
    <property type="entry name" value="Thioredoxin_CS"/>
</dbReference>
<dbReference type="Proteomes" id="UP001594351">
    <property type="component" value="Unassembled WGS sequence"/>
</dbReference>
<gene>
    <name evidence="9" type="primary">trxC</name>
    <name evidence="9" type="ORF">ACFL27_11665</name>
</gene>
<comment type="similarity">
    <text evidence="1">Belongs to the thioredoxin family.</text>
</comment>
<evidence type="ECO:0000256" key="3">
    <source>
        <dbReference type="ARBA" id="ARBA00022723"/>
    </source>
</evidence>
<evidence type="ECO:0000256" key="5">
    <source>
        <dbReference type="ARBA" id="ARBA00023157"/>
    </source>
</evidence>
<reference evidence="9 10" key="1">
    <citation type="submission" date="2024-09" db="EMBL/GenBank/DDBJ databases">
        <title>Laminarin stimulates single cell rates of sulfate reduction while oxygen inhibits transcriptomic activity in coastal marine sediment.</title>
        <authorList>
            <person name="Lindsay M."/>
            <person name="Orcutt B."/>
            <person name="Emerson D."/>
            <person name="Stepanauskas R."/>
            <person name="D'Angelo T."/>
        </authorList>
    </citation>
    <scope>NUCLEOTIDE SEQUENCE [LARGE SCALE GENOMIC DNA]</scope>
    <source>
        <strain evidence="9">SAG AM-311-K15</strain>
    </source>
</reference>
<keyword evidence="10" id="KW-1185">Reference proteome</keyword>
<dbReference type="Pfam" id="PF21352">
    <property type="entry name" value="Zn_ribbon_Thio2"/>
    <property type="match status" value="1"/>
</dbReference>
<dbReference type="PRINTS" id="PR00421">
    <property type="entry name" value="THIOREDOXIN"/>
</dbReference>
<evidence type="ECO:0000313" key="9">
    <source>
        <dbReference type="EMBL" id="MFC1850842.1"/>
    </source>
</evidence>
<protein>
    <recommendedName>
        <fullName evidence="7">Thioredoxin</fullName>
    </recommendedName>
</protein>
<dbReference type="EMBL" id="JBHPBY010000128">
    <property type="protein sequence ID" value="MFC1850842.1"/>
    <property type="molecule type" value="Genomic_DNA"/>
</dbReference>
<dbReference type="Gene3D" id="3.40.30.10">
    <property type="entry name" value="Glutaredoxin"/>
    <property type="match status" value="1"/>
</dbReference>
<evidence type="ECO:0000256" key="4">
    <source>
        <dbReference type="ARBA" id="ARBA00022982"/>
    </source>
</evidence>
<dbReference type="PANTHER" id="PTHR45663:SF11">
    <property type="entry name" value="GEO12009P1"/>
    <property type="match status" value="1"/>
</dbReference>
<keyword evidence="4" id="KW-0249">Electron transport</keyword>
<dbReference type="InterPro" id="IPR013766">
    <property type="entry name" value="Thioredoxin_domain"/>
</dbReference>
<feature type="domain" description="Thioredoxin" evidence="8">
    <location>
        <begin position="31"/>
        <end position="148"/>
    </location>
</feature>
<keyword evidence="5" id="KW-1015">Disulfide bond</keyword>
<dbReference type="SUPFAM" id="SSF52833">
    <property type="entry name" value="Thioredoxin-like"/>
    <property type="match status" value="1"/>
</dbReference>
<dbReference type="Pfam" id="PF00085">
    <property type="entry name" value="Thioredoxin"/>
    <property type="match status" value="1"/>
</dbReference>
<organism evidence="9 10">
    <name type="scientific">candidate division CSSED10-310 bacterium</name>
    <dbReference type="NCBI Taxonomy" id="2855610"/>
    <lineage>
        <taxon>Bacteria</taxon>
        <taxon>Bacteria division CSSED10-310</taxon>
    </lineage>
</organism>
<dbReference type="Gene3D" id="2.30.30.380">
    <property type="entry name" value="Zn-finger domain of Sec23/24"/>
    <property type="match status" value="1"/>
</dbReference>
<evidence type="ECO:0000256" key="1">
    <source>
        <dbReference type="ARBA" id="ARBA00008987"/>
    </source>
</evidence>
<dbReference type="NCBIfam" id="TIGR01068">
    <property type="entry name" value="thioredoxin"/>
    <property type="match status" value="1"/>
</dbReference>
<name>A0ABV6YXC4_UNCC1</name>
<keyword evidence="2" id="KW-0813">Transport</keyword>
<dbReference type="CDD" id="cd02947">
    <property type="entry name" value="TRX_family"/>
    <property type="match status" value="1"/>
</dbReference>
<accession>A0ABV6YXC4</accession>
<sequence length="149" mass="16385">MSKEPIILKCPACGTRNRIPYHRLQSAANCGSCKKTLPQITSHPVNVTSARFAEEVLQAPMPVLVDFWAAWCGPCRMIAPDLEKIALDYAGRIKVAKVDSDQNQDLSGKYGIQAIPTLLVFNNGQLIERQTGALPLPQLQSLVEKVTRT</sequence>
<dbReference type="InterPro" id="IPR036249">
    <property type="entry name" value="Thioredoxin-like_sf"/>
</dbReference>
<dbReference type="NCBIfam" id="NF008229">
    <property type="entry name" value="PRK10996.1"/>
    <property type="match status" value="1"/>
</dbReference>
<dbReference type="InterPro" id="IPR049299">
    <property type="entry name" value="Thio2_N"/>
</dbReference>
<evidence type="ECO:0000256" key="2">
    <source>
        <dbReference type="ARBA" id="ARBA00022448"/>
    </source>
</evidence>
<comment type="caution">
    <text evidence="9">The sequence shown here is derived from an EMBL/GenBank/DDBJ whole genome shotgun (WGS) entry which is preliminary data.</text>
</comment>
<evidence type="ECO:0000259" key="8">
    <source>
        <dbReference type="PROSITE" id="PS51352"/>
    </source>
</evidence>
<dbReference type="InterPro" id="IPR005746">
    <property type="entry name" value="Thioredoxin"/>
</dbReference>
<dbReference type="PANTHER" id="PTHR45663">
    <property type="entry name" value="GEO12009P1"/>
    <property type="match status" value="1"/>
</dbReference>
<dbReference type="PROSITE" id="PS51352">
    <property type="entry name" value="THIOREDOXIN_2"/>
    <property type="match status" value="1"/>
</dbReference>